<gene>
    <name evidence="2" type="ORF">BL253_25235</name>
</gene>
<dbReference type="RefSeq" id="WP_198946391.1">
    <property type="nucleotide sequence ID" value="NZ_MOMC01000052.1"/>
</dbReference>
<feature type="compositionally biased region" description="Low complexity" evidence="1">
    <location>
        <begin position="126"/>
        <end position="139"/>
    </location>
</feature>
<evidence type="ECO:0000313" key="3">
    <source>
        <dbReference type="Proteomes" id="UP000188929"/>
    </source>
</evidence>
<evidence type="ECO:0000256" key="1">
    <source>
        <dbReference type="SAM" id="MobiDB-lite"/>
    </source>
</evidence>
<dbReference type="NCBIfam" id="NF041390">
    <property type="entry name" value="TadE_Rv3655c"/>
    <property type="match status" value="1"/>
</dbReference>
<feature type="region of interest" description="Disordered" evidence="1">
    <location>
        <begin position="126"/>
        <end position="158"/>
    </location>
</feature>
<keyword evidence="3" id="KW-1185">Reference proteome</keyword>
<comment type="caution">
    <text evidence="2">The sequence shown here is derived from an EMBL/GenBank/DDBJ whole genome shotgun (WGS) entry which is preliminary data.</text>
</comment>
<dbReference type="Proteomes" id="UP000188929">
    <property type="component" value="Unassembled WGS sequence"/>
</dbReference>
<evidence type="ECO:0000313" key="2">
    <source>
        <dbReference type="EMBL" id="ONH26239.1"/>
    </source>
</evidence>
<dbReference type="STRING" id="1834516.BL253_25235"/>
<evidence type="ECO:0008006" key="4">
    <source>
        <dbReference type="Google" id="ProtNLM"/>
    </source>
</evidence>
<accession>A0A1V2I7H6</accession>
<organism evidence="2 3">
    <name type="scientific">Pseudofrankia asymbiotica</name>
    <dbReference type="NCBI Taxonomy" id="1834516"/>
    <lineage>
        <taxon>Bacteria</taxon>
        <taxon>Bacillati</taxon>
        <taxon>Actinomycetota</taxon>
        <taxon>Actinomycetes</taxon>
        <taxon>Frankiales</taxon>
        <taxon>Frankiaceae</taxon>
        <taxon>Pseudofrankia</taxon>
    </lineage>
</organism>
<name>A0A1V2I7H6_9ACTN</name>
<dbReference type="InterPro" id="IPR049790">
    <property type="entry name" value="Rv3655c/TadE"/>
</dbReference>
<reference evidence="3" key="1">
    <citation type="submission" date="2016-10" db="EMBL/GenBank/DDBJ databases">
        <title>Frankia sp. NRRL B-16386 Genome sequencing.</title>
        <authorList>
            <person name="Ghodhbane-Gtari F."/>
            <person name="Swanson E."/>
            <person name="Gueddou A."/>
            <person name="Hezbri K."/>
            <person name="Ktari K."/>
            <person name="Nouioui I."/>
            <person name="Morris K."/>
            <person name="Simpson S."/>
            <person name="Abebe-Akele F."/>
            <person name="Thomas K."/>
            <person name="Gtari M."/>
            <person name="Tisa L.S."/>
        </authorList>
    </citation>
    <scope>NUCLEOTIDE SEQUENCE [LARGE SCALE GENOMIC DNA]</scope>
    <source>
        <strain evidence="3">NRRL B-16386</strain>
    </source>
</reference>
<proteinExistence type="predicted"/>
<dbReference type="AlphaFoldDB" id="A0A1V2I7H6"/>
<sequence length="158" mass="15363">MTRSRGHARAARPPDGGQATAELALGLPTLGAVVLLALWLLAAAGAQARAQEAARIGARAAARGDDDRQVAAWAHLAAPADATVTISRQADEVTVTVRIQLSVTGSPLPPAHIVASAVAPAEPAAVGAGTAGPAAAGSGDHMAGVGPEAGARGEEAPG</sequence>
<protein>
    <recommendedName>
        <fullName evidence="4">Pilus assembly protein TadE</fullName>
    </recommendedName>
</protein>
<dbReference type="EMBL" id="MOMC01000052">
    <property type="protein sequence ID" value="ONH26239.1"/>
    <property type="molecule type" value="Genomic_DNA"/>
</dbReference>